<name>A0AAW1SWS6_9CHLO</name>
<dbReference type="EMBL" id="JALJOV010000866">
    <property type="protein sequence ID" value="KAK9859825.1"/>
    <property type="molecule type" value="Genomic_DNA"/>
</dbReference>
<protein>
    <recommendedName>
        <fullName evidence="2">Glyoxal oxidase N-terminal domain-containing protein</fullName>
    </recommendedName>
</protein>
<dbReference type="SUPFAM" id="SSF81296">
    <property type="entry name" value="E set domains"/>
    <property type="match status" value="1"/>
</dbReference>
<proteinExistence type="predicted"/>
<sequence>MLRVFAVQVIVSALHLADAQSSGATAVASVKELTTNATASQARKDTNLASPDYSGVGYNFTRANSTANPNADAASASAFAAAAVNGAGTWNVVGQSGAIAIHAILTANNHALLMMRPDPTYPDDSLASVRDYNPDEPSYTLPETLPTGRWYPTLVTLPDGHILIAGGSQVEAGGYAAGCSNNLPGSPADPTYDNPTYTIYDPASGTLSGDVPLPILADAWPINLYPYLTVLPQSGSVLTIAGREVQALMFTAEGATPDAAYGNFPALPIPISYPQTASVVMLTLEPPDYHVQMPDAVLLPTGDVFVCNGAQTGVAGGAPGTGQANNAATAASLYTATAPVGSRWSTLADSLIARLYHSSAFLTSNAEVWVSGSEPTVDYRVQTFTPSYIEPGNARPVVGSAPSNLAYGAVFEIDFTGTDAIDRVVIDKLTGVTHSTHMDQRQDSSVTYNVQVEATNVVEA</sequence>
<dbReference type="InterPro" id="IPR037293">
    <property type="entry name" value="Gal_Oxidase_central_sf"/>
</dbReference>
<keyword evidence="1" id="KW-0732">Signal</keyword>
<dbReference type="SUPFAM" id="SSF50965">
    <property type="entry name" value="Galactose oxidase, central domain"/>
    <property type="match status" value="1"/>
</dbReference>
<feature type="chain" id="PRO_5043576050" description="Glyoxal oxidase N-terminal domain-containing protein" evidence="1">
    <location>
        <begin position="20"/>
        <end position="460"/>
    </location>
</feature>
<dbReference type="InterPro" id="IPR013783">
    <property type="entry name" value="Ig-like_fold"/>
</dbReference>
<dbReference type="Proteomes" id="UP001485043">
    <property type="component" value="Unassembled WGS sequence"/>
</dbReference>
<dbReference type="InterPro" id="IPR014756">
    <property type="entry name" value="Ig_E-set"/>
</dbReference>
<dbReference type="PANTHER" id="PTHR32208:SF21">
    <property type="entry name" value="LOW QUALITY PROTEIN: ALDEHYDE OXIDASE GLOX-LIKE"/>
    <property type="match status" value="1"/>
</dbReference>
<accession>A0AAW1SWS6</accession>
<gene>
    <name evidence="3" type="ORF">WJX84_003157</name>
</gene>
<dbReference type="Pfam" id="PF07250">
    <property type="entry name" value="Glyoxal_oxid_N"/>
    <property type="match status" value="1"/>
</dbReference>
<organism evidence="3 4">
    <name type="scientific">Apatococcus fuscideae</name>
    <dbReference type="NCBI Taxonomy" id="2026836"/>
    <lineage>
        <taxon>Eukaryota</taxon>
        <taxon>Viridiplantae</taxon>
        <taxon>Chlorophyta</taxon>
        <taxon>core chlorophytes</taxon>
        <taxon>Trebouxiophyceae</taxon>
        <taxon>Chlorellales</taxon>
        <taxon>Chlorellaceae</taxon>
        <taxon>Apatococcus</taxon>
    </lineage>
</organism>
<feature type="domain" description="Glyoxal oxidase N-terminal" evidence="2">
    <location>
        <begin position="292"/>
        <end position="382"/>
    </location>
</feature>
<keyword evidence="4" id="KW-1185">Reference proteome</keyword>
<dbReference type="Gene3D" id="2.130.10.80">
    <property type="entry name" value="Galactose oxidase/kelch, beta-propeller"/>
    <property type="match status" value="2"/>
</dbReference>
<dbReference type="AlphaFoldDB" id="A0AAW1SWS6"/>
<feature type="signal peptide" evidence="1">
    <location>
        <begin position="1"/>
        <end position="19"/>
    </location>
</feature>
<evidence type="ECO:0000313" key="3">
    <source>
        <dbReference type="EMBL" id="KAK9859825.1"/>
    </source>
</evidence>
<dbReference type="InterPro" id="IPR011043">
    <property type="entry name" value="Gal_Oxase/kelch_b-propeller"/>
</dbReference>
<evidence type="ECO:0000256" key="1">
    <source>
        <dbReference type="SAM" id="SignalP"/>
    </source>
</evidence>
<dbReference type="InterPro" id="IPR009880">
    <property type="entry name" value="Glyoxal_oxidase_N"/>
</dbReference>
<dbReference type="PANTHER" id="PTHR32208">
    <property type="entry name" value="SECRETED PROTEIN-RELATED"/>
    <property type="match status" value="1"/>
</dbReference>
<dbReference type="Gene3D" id="2.60.40.10">
    <property type="entry name" value="Immunoglobulins"/>
    <property type="match status" value="1"/>
</dbReference>
<reference evidence="3 4" key="1">
    <citation type="journal article" date="2024" name="Nat. Commun.">
        <title>Phylogenomics reveals the evolutionary origins of lichenization in chlorophyte algae.</title>
        <authorList>
            <person name="Puginier C."/>
            <person name="Libourel C."/>
            <person name="Otte J."/>
            <person name="Skaloud P."/>
            <person name="Haon M."/>
            <person name="Grisel S."/>
            <person name="Petersen M."/>
            <person name="Berrin J.G."/>
            <person name="Delaux P.M."/>
            <person name="Dal Grande F."/>
            <person name="Keller J."/>
        </authorList>
    </citation>
    <scope>NUCLEOTIDE SEQUENCE [LARGE SCALE GENOMIC DNA]</scope>
    <source>
        <strain evidence="3 4">SAG 2523</strain>
    </source>
</reference>
<evidence type="ECO:0000313" key="4">
    <source>
        <dbReference type="Proteomes" id="UP001485043"/>
    </source>
</evidence>
<evidence type="ECO:0000259" key="2">
    <source>
        <dbReference type="Pfam" id="PF07250"/>
    </source>
</evidence>
<comment type="caution">
    <text evidence="3">The sequence shown here is derived from an EMBL/GenBank/DDBJ whole genome shotgun (WGS) entry which is preliminary data.</text>
</comment>